<evidence type="ECO:0000313" key="1">
    <source>
        <dbReference type="EMBL" id="KAF4758077.1"/>
    </source>
</evidence>
<gene>
    <name evidence="1" type="ORF">FOZ63_015613</name>
</gene>
<feature type="non-terminal residue" evidence="1">
    <location>
        <position position="1"/>
    </location>
</feature>
<accession>A0A7J6ULL3</accession>
<comment type="caution">
    <text evidence="1">The sequence shown here is derived from an EMBL/GenBank/DDBJ whole genome shotgun (WGS) entry which is preliminary data.</text>
</comment>
<dbReference type="InterPro" id="IPR029058">
    <property type="entry name" value="AB_hydrolase_fold"/>
</dbReference>
<dbReference type="EMBL" id="JABANO010001864">
    <property type="protein sequence ID" value="KAF4758077.1"/>
    <property type="molecule type" value="Genomic_DNA"/>
</dbReference>
<proteinExistence type="predicted"/>
<feature type="non-terminal residue" evidence="1">
    <location>
        <position position="248"/>
    </location>
</feature>
<dbReference type="Proteomes" id="UP000553632">
    <property type="component" value="Unassembled WGS sequence"/>
</dbReference>
<dbReference type="AlphaFoldDB" id="A0A7J6ULL3"/>
<dbReference type="Gene3D" id="3.40.50.970">
    <property type="match status" value="1"/>
</dbReference>
<protein>
    <submittedName>
        <fullName evidence="1">Uncharacterized protein</fullName>
    </submittedName>
</protein>
<organism evidence="1 2">
    <name type="scientific">Perkinsus olseni</name>
    <name type="common">Perkinsus atlanticus</name>
    <dbReference type="NCBI Taxonomy" id="32597"/>
    <lineage>
        <taxon>Eukaryota</taxon>
        <taxon>Sar</taxon>
        <taxon>Alveolata</taxon>
        <taxon>Perkinsozoa</taxon>
        <taxon>Perkinsea</taxon>
        <taxon>Perkinsida</taxon>
        <taxon>Perkinsidae</taxon>
        <taxon>Perkinsus</taxon>
    </lineage>
</organism>
<keyword evidence="2" id="KW-1185">Reference proteome</keyword>
<dbReference type="Gene3D" id="3.40.50.1820">
    <property type="entry name" value="alpha/beta hydrolase"/>
    <property type="match status" value="1"/>
</dbReference>
<name>A0A7J6ULL3_PEROL</name>
<dbReference type="SUPFAM" id="SSF53474">
    <property type="entry name" value="alpha/beta-Hydrolases"/>
    <property type="match status" value="1"/>
</dbReference>
<sequence length="248" mass="26430">LANYLNGGGFVGDVKIPPVKIVVCNNNGGSMFKFVPIGKYSDDVAYNENFRTPNAQVAFAGAAKMLGLGGSKKVDDLAGMIESLDHSGVTEIVSGGADTGILPSYRVWGEDFPPVHHSLDFWISSSRQRWLNCAGAQVPKTSQDEDVALRRRITEAVGEVVEESLRLHPGVKLSFIRGGSPGKAPLVLLHGWMGSAKSYSDWLACEELTAKYDIVSISLPGHGGSQASEGSTLFDYGMSATIANLRGL</sequence>
<evidence type="ECO:0000313" key="2">
    <source>
        <dbReference type="Proteomes" id="UP000553632"/>
    </source>
</evidence>
<reference evidence="1 2" key="1">
    <citation type="submission" date="2020-04" db="EMBL/GenBank/DDBJ databases">
        <title>Perkinsus olseni comparative genomics.</title>
        <authorList>
            <person name="Bogema D.R."/>
        </authorList>
    </citation>
    <scope>NUCLEOTIDE SEQUENCE [LARGE SCALE GENOMIC DNA]</scope>
    <source>
        <strain evidence="1 2">ATCC PRA-207</strain>
    </source>
</reference>